<keyword evidence="3" id="KW-1185">Reference proteome</keyword>
<dbReference type="OrthoDB" id="1684416at2759"/>
<feature type="compositionally biased region" description="Low complexity" evidence="1">
    <location>
        <begin position="308"/>
        <end position="321"/>
    </location>
</feature>
<comment type="caution">
    <text evidence="2">The sequence shown here is derived from an EMBL/GenBank/DDBJ whole genome shotgun (WGS) entry which is preliminary data.</text>
</comment>
<evidence type="ECO:0000256" key="1">
    <source>
        <dbReference type="SAM" id="MobiDB-lite"/>
    </source>
</evidence>
<feature type="region of interest" description="Disordered" evidence="1">
    <location>
        <begin position="490"/>
        <end position="533"/>
    </location>
</feature>
<dbReference type="Proteomes" id="UP000612746">
    <property type="component" value="Unassembled WGS sequence"/>
</dbReference>
<feature type="compositionally biased region" description="Basic and acidic residues" evidence="1">
    <location>
        <begin position="262"/>
        <end position="281"/>
    </location>
</feature>
<gene>
    <name evidence="2" type="ORF">INT44_003060</name>
</gene>
<dbReference type="EMBL" id="JAEPRA010000004">
    <property type="protein sequence ID" value="KAG2186834.1"/>
    <property type="molecule type" value="Genomic_DNA"/>
</dbReference>
<dbReference type="AlphaFoldDB" id="A0A8H7UQ31"/>
<reference evidence="2" key="1">
    <citation type="submission" date="2020-12" db="EMBL/GenBank/DDBJ databases">
        <title>Metabolic potential, ecology and presence of endohyphal bacteria is reflected in genomic diversity of Mucoromycotina.</title>
        <authorList>
            <person name="Muszewska A."/>
            <person name="Okrasinska A."/>
            <person name="Steczkiewicz K."/>
            <person name="Drgas O."/>
            <person name="Orlowska M."/>
            <person name="Perlinska-Lenart U."/>
            <person name="Aleksandrzak-Piekarczyk T."/>
            <person name="Szatraj K."/>
            <person name="Zielenkiewicz U."/>
            <person name="Pilsyk S."/>
            <person name="Malc E."/>
            <person name="Mieczkowski P."/>
            <person name="Kruszewska J.S."/>
            <person name="Biernat P."/>
            <person name="Pawlowska J."/>
        </authorList>
    </citation>
    <scope>NUCLEOTIDE SEQUENCE</scope>
    <source>
        <strain evidence="2">WA0000051536</strain>
    </source>
</reference>
<sequence>MHGIDTPVGLTERIGINTENTAPRTNDSFSHSQQYYSPISPLDKLSASNKRFSNTKRLSSPNLWRIRESQILKPLTTVENSTSPFLATSAEAEKEPIARSLSTKERTTTKEKEQPSQTIKVEPEETPMTRQVDKPVAKFTSRTPPVPSYMRFTEAFKRSKGLLKKDEEREIPHHNREETMKSRKNERATNARSRLTSTKALLGPKTEGINKRTTIPQPFHFHSSLRSYVAEETTDNEHVSEEPFVSLAMRIRQFEENIAGRGFEHTSKQKEAKHSAEEAHKYIVPRSPKLLTKIRHEQGHHHSHESSNDQQSEQQSSQTSTAKPPHGQHSSKDIRSNAKLDSNPPRLLTAARATRVPSLNSNSDKSKPSEPSNSQAKSLKRKREGGNSDVVYKRLRPVGETLSNKKQASKGFTPTIPKPFSFQTDLRGQHYQDQFMEKLDMWRKRDQAPHEYHAKPAPHYPPPIAIKRSVKPLTAAQDLVLHSQIRALERKTADDEKKLNEKPTAINQRGVRRSHHQESSVKSHIPVRETRRA</sequence>
<protein>
    <recommendedName>
        <fullName evidence="4">TPX2 central domain-containing protein</fullName>
    </recommendedName>
</protein>
<organism evidence="2 3">
    <name type="scientific">Umbelopsis vinacea</name>
    <dbReference type="NCBI Taxonomy" id="44442"/>
    <lineage>
        <taxon>Eukaryota</taxon>
        <taxon>Fungi</taxon>
        <taxon>Fungi incertae sedis</taxon>
        <taxon>Mucoromycota</taxon>
        <taxon>Mucoromycotina</taxon>
        <taxon>Umbelopsidomycetes</taxon>
        <taxon>Umbelopsidales</taxon>
        <taxon>Umbelopsidaceae</taxon>
        <taxon>Umbelopsis</taxon>
    </lineage>
</organism>
<feature type="region of interest" description="Disordered" evidence="1">
    <location>
        <begin position="18"/>
        <end position="42"/>
    </location>
</feature>
<evidence type="ECO:0000313" key="2">
    <source>
        <dbReference type="EMBL" id="KAG2186834.1"/>
    </source>
</evidence>
<feature type="region of interest" description="Disordered" evidence="1">
    <location>
        <begin position="160"/>
        <end position="214"/>
    </location>
</feature>
<feature type="compositionally biased region" description="Polar residues" evidence="1">
    <location>
        <begin position="357"/>
        <end position="377"/>
    </location>
</feature>
<feature type="compositionally biased region" description="Basic and acidic residues" evidence="1">
    <location>
        <begin position="516"/>
        <end position="533"/>
    </location>
</feature>
<feature type="compositionally biased region" description="Polar residues" evidence="1">
    <location>
        <begin position="18"/>
        <end position="37"/>
    </location>
</feature>
<feature type="compositionally biased region" description="Basic and acidic residues" evidence="1">
    <location>
        <begin position="91"/>
        <end position="114"/>
    </location>
</feature>
<feature type="compositionally biased region" description="Basic and acidic residues" evidence="1">
    <location>
        <begin position="490"/>
        <end position="501"/>
    </location>
</feature>
<evidence type="ECO:0008006" key="4">
    <source>
        <dbReference type="Google" id="ProtNLM"/>
    </source>
</evidence>
<name>A0A8H7UQ31_9FUNG</name>
<proteinExistence type="predicted"/>
<evidence type="ECO:0000313" key="3">
    <source>
        <dbReference type="Proteomes" id="UP000612746"/>
    </source>
</evidence>
<feature type="compositionally biased region" description="Basic and acidic residues" evidence="1">
    <location>
        <begin position="163"/>
        <end position="189"/>
    </location>
</feature>
<feature type="region of interest" description="Disordered" evidence="1">
    <location>
        <begin position="89"/>
        <end position="147"/>
    </location>
</feature>
<feature type="region of interest" description="Disordered" evidence="1">
    <location>
        <begin position="259"/>
        <end position="390"/>
    </location>
</feature>
<feature type="compositionally biased region" description="Polar residues" evidence="1">
    <location>
        <begin position="190"/>
        <end position="199"/>
    </location>
</feature>
<accession>A0A8H7UQ31</accession>